<dbReference type="Proteomes" id="UP001611383">
    <property type="component" value="Chromosome"/>
</dbReference>
<protein>
    <submittedName>
        <fullName evidence="1">Uncharacterized protein</fullName>
    </submittedName>
</protein>
<proteinExistence type="predicted"/>
<sequence>MHPEVRRTRCHPVVSLLAEGLRFSSVGPISGMKCTLVNEPSDPNTWNDNDVCVPSTSTLNLQWSYLGPIAGKTCVQWNEPSDPHGWHDNYLCY</sequence>
<organism evidence="1 2">
    <name type="scientific">Archangium minus</name>
    <dbReference type="NCBI Taxonomy" id="83450"/>
    <lineage>
        <taxon>Bacteria</taxon>
        <taxon>Pseudomonadati</taxon>
        <taxon>Myxococcota</taxon>
        <taxon>Myxococcia</taxon>
        <taxon>Myxococcales</taxon>
        <taxon>Cystobacterineae</taxon>
        <taxon>Archangiaceae</taxon>
        <taxon>Archangium</taxon>
    </lineage>
</organism>
<name>A0ABY9WYB0_9BACT</name>
<evidence type="ECO:0000313" key="1">
    <source>
        <dbReference type="EMBL" id="WNG48125.1"/>
    </source>
</evidence>
<gene>
    <name evidence="1" type="ORF">F0U60_31280</name>
</gene>
<dbReference type="EMBL" id="CP043494">
    <property type="protein sequence ID" value="WNG48125.1"/>
    <property type="molecule type" value="Genomic_DNA"/>
</dbReference>
<accession>A0ABY9WYB0</accession>
<dbReference type="RefSeq" id="WP_395805260.1">
    <property type="nucleotide sequence ID" value="NZ_CP043494.1"/>
</dbReference>
<reference evidence="1 2" key="1">
    <citation type="submission" date="2019-08" db="EMBL/GenBank/DDBJ databases">
        <title>Archangium and Cystobacter genomes.</title>
        <authorList>
            <person name="Chen I.-C.K."/>
            <person name="Wielgoss S."/>
        </authorList>
    </citation>
    <scope>NUCLEOTIDE SEQUENCE [LARGE SCALE GENOMIC DNA]</scope>
    <source>
        <strain evidence="1 2">Cbm 6</strain>
    </source>
</reference>
<evidence type="ECO:0000313" key="2">
    <source>
        <dbReference type="Proteomes" id="UP001611383"/>
    </source>
</evidence>
<keyword evidence="2" id="KW-1185">Reference proteome</keyword>